<dbReference type="NCBIfam" id="TIGR02681">
    <property type="entry name" value="phage_pRha"/>
    <property type="match status" value="1"/>
</dbReference>
<name>A0ABM9U9P1_9HYPH</name>
<dbReference type="RefSeq" id="WP_055460997.1">
    <property type="nucleotide sequence ID" value="NZ_CYHC01000017.1"/>
</dbReference>
<sequence>MSDITTPKPVLTIREGTTYANSRNVADCFNKQHKHVLRDIRKIAESTGPDLGWFIPVTYTDAKGEEREEYEMTRDGFTILVMGWTGQRAMEFKVLYIHEFNAMEQALKQAQVQLPDFNDPVAAARAWADAQEQKRIAETMAFLAEDRAEEAEHELSSVMSIIGRHTHTVSEVAATLPGVNRNTIKADLARLGYLRQSKSTGKYRPYAQFAHLFYERISSASGRREIFATAEGKKRLALHRSAGELTLKALAGISD</sequence>
<dbReference type="InterPro" id="IPR014054">
    <property type="entry name" value="Phage_regulatory_Rha"/>
</dbReference>
<dbReference type="Proteomes" id="UP000182178">
    <property type="component" value="Unassembled WGS sequence"/>
</dbReference>
<gene>
    <name evidence="1" type="ORF">Ga0061061_11719</name>
</gene>
<evidence type="ECO:0000313" key="1">
    <source>
        <dbReference type="EMBL" id="CUA90962.1"/>
    </source>
</evidence>
<proteinExistence type="predicted"/>
<protein>
    <submittedName>
        <fullName evidence="1">Phage regulatory protein, rha family</fullName>
    </submittedName>
</protein>
<evidence type="ECO:0000313" key="2">
    <source>
        <dbReference type="Proteomes" id="UP000182178"/>
    </source>
</evidence>
<keyword evidence="2" id="KW-1185">Reference proteome</keyword>
<comment type="caution">
    <text evidence="1">The sequence shown here is derived from an EMBL/GenBank/DDBJ whole genome shotgun (WGS) entry which is preliminary data.</text>
</comment>
<organism evidence="1 2">
    <name type="scientific">Chelatococcus sambhunathii</name>
    <dbReference type="NCBI Taxonomy" id="363953"/>
    <lineage>
        <taxon>Bacteria</taxon>
        <taxon>Pseudomonadati</taxon>
        <taxon>Pseudomonadota</taxon>
        <taxon>Alphaproteobacteria</taxon>
        <taxon>Hyphomicrobiales</taxon>
        <taxon>Chelatococcaceae</taxon>
        <taxon>Chelatococcus</taxon>
    </lineage>
</organism>
<dbReference type="EMBL" id="CYHC01000017">
    <property type="protein sequence ID" value="CUA90962.1"/>
    <property type="molecule type" value="Genomic_DNA"/>
</dbReference>
<reference evidence="1 2" key="1">
    <citation type="submission" date="2015-08" db="EMBL/GenBank/DDBJ databases">
        <authorList>
            <person name="Varghese N."/>
        </authorList>
    </citation>
    <scope>NUCLEOTIDE SEQUENCE [LARGE SCALE GENOMIC DNA]</scope>
    <source>
        <strain evidence="1 2">DSM 18167</strain>
    </source>
</reference>
<accession>A0ABM9U9P1</accession>
<dbReference type="Pfam" id="PF09669">
    <property type="entry name" value="Phage_pRha"/>
    <property type="match status" value="1"/>
</dbReference>